<evidence type="ECO:0000313" key="2">
    <source>
        <dbReference type="Proteomes" id="UP000501690"/>
    </source>
</evidence>
<proteinExistence type="predicted"/>
<dbReference type="AlphaFoldDB" id="A0A4D6M9T6"/>
<dbReference type="Proteomes" id="UP000501690">
    <property type="component" value="Linkage Group LG6"/>
</dbReference>
<reference evidence="1 2" key="1">
    <citation type="submission" date="2019-04" db="EMBL/GenBank/DDBJ databases">
        <title>An improved genome assembly and genetic linkage map for asparagus bean, Vigna unguiculata ssp. sesquipedialis.</title>
        <authorList>
            <person name="Xia Q."/>
            <person name="Zhang R."/>
            <person name="Dong Y."/>
        </authorList>
    </citation>
    <scope>NUCLEOTIDE SEQUENCE [LARGE SCALE GENOMIC DNA]</scope>
    <source>
        <tissue evidence="1">Leaf</tissue>
    </source>
</reference>
<protein>
    <submittedName>
        <fullName evidence="1">Uncharacterized protein</fullName>
    </submittedName>
</protein>
<accession>A0A4D6M9T6</accession>
<dbReference type="EMBL" id="CP039350">
    <property type="protein sequence ID" value="QCD96866.1"/>
    <property type="molecule type" value="Genomic_DNA"/>
</dbReference>
<evidence type="ECO:0000313" key="1">
    <source>
        <dbReference type="EMBL" id="QCD96866.1"/>
    </source>
</evidence>
<gene>
    <name evidence="1" type="ORF">DEO72_LG6g1576</name>
</gene>
<keyword evidence="2" id="KW-1185">Reference proteome</keyword>
<sequence length="50" mass="5664">MIIDIYSTTSVFSRNMNSPDSVSMAITSNLVDPTLMDQYPHDCVHKFLLD</sequence>
<name>A0A4D6M9T6_VIGUN</name>
<organism evidence="1 2">
    <name type="scientific">Vigna unguiculata</name>
    <name type="common">Cowpea</name>
    <dbReference type="NCBI Taxonomy" id="3917"/>
    <lineage>
        <taxon>Eukaryota</taxon>
        <taxon>Viridiplantae</taxon>
        <taxon>Streptophyta</taxon>
        <taxon>Embryophyta</taxon>
        <taxon>Tracheophyta</taxon>
        <taxon>Spermatophyta</taxon>
        <taxon>Magnoliopsida</taxon>
        <taxon>eudicotyledons</taxon>
        <taxon>Gunneridae</taxon>
        <taxon>Pentapetalae</taxon>
        <taxon>rosids</taxon>
        <taxon>fabids</taxon>
        <taxon>Fabales</taxon>
        <taxon>Fabaceae</taxon>
        <taxon>Papilionoideae</taxon>
        <taxon>50 kb inversion clade</taxon>
        <taxon>NPAAA clade</taxon>
        <taxon>indigoferoid/millettioid clade</taxon>
        <taxon>Phaseoleae</taxon>
        <taxon>Vigna</taxon>
    </lineage>
</organism>